<dbReference type="EMBL" id="SJTH01000111">
    <property type="protein sequence ID" value="TCJ00469.1"/>
    <property type="molecule type" value="Genomic_DNA"/>
</dbReference>
<sequence length="283" mass="32688">MSRLNGILAEIVKVLPDSNYNDYVIQYSYEGEIVTIKVRDEELQEIKDDRILQLELGQEVIYTPLDITVKIDQINYLYGQVAIRFPDDGVQVVGLETLRLLDEESVALNKDNDLCIQKFKVGDKVKTKTDDDYNNLTGTIMNLKSYNYGTEYTVMFEDGRDTVFNNKELEFVAEKSKSGRFTEIALELGQFTDEKNKQYGSSVDATYEMIKVLMERYTYDEENYLMPKSLLQHILLQVRMMDKQNRLFNNPSGKGDSESPYKDLVGYSLIGVDMVERNNEKTN</sequence>
<reference evidence="1 2" key="1">
    <citation type="submission" date="2019-03" db="EMBL/GenBank/DDBJ databases">
        <authorList>
            <person name="Jensen L."/>
            <person name="Storgaard J."/>
            <person name="Sulaj E."/>
            <person name="Schramm A."/>
            <person name="Marshall I.P.G."/>
        </authorList>
    </citation>
    <scope>NUCLEOTIDE SEQUENCE [LARGE SCALE GENOMIC DNA]</scope>
    <source>
        <strain evidence="1 2">2017H2G3</strain>
    </source>
</reference>
<accession>A0A4R1AT48</accession>
<comment type="caution">
    <text evidence="1">The sequence shown here is derived from an EMBL/GenBank/DDBJ whole genome shotgun (WGS) entry which is preliminary data.</text>
</comment>
<evidence type="ECO:0000313" key="1">
    <source>
        <dbReference type="EMBL" id="TCJ00469.1"/>
    </source>
</evidence>
<name>A0A4R1AT48_9BACI</name>
<protein>
    <submittedName>
        <fullName evidence="1">Uncharacterized protein</fullName>
    </submittedName>
</protein>
<keyword evidence="2" id="KW-1185">Reference proteome</keyword>
<gene>
    <name evidence="1" type="ORF">E0Y62_26720</name>
</gene>
<organism evidence="1 2">
    <name type="scientific">Cytobacillus praedii</name>
    <dbReference type="NCBI Taxonomy" id="1742358"/>
    <lineage>
        <taxon>Bacteria</taxon>
        <taxon>Bacillati</taxon>
        <taxon>Bacillota</taxon>
        <taxon>Bacilli</taxon>
        <taxon>Bacillales</taxon>
        <taxon>Bacillaceae</taxon>
        <taxon>Cytobacillus</taxon>
    </lineage>
</organism>
<dbReference type="Proteomes" id="UP000293846">
    <property type="component" value="Unassembled WGS sequence"/>
</dbReference>
<evidence type="ECO:0000313" key="2">
    <source>
        <dbReference type="Proteomes" id="UP000293846"/>
    </source>
</evidence>
<dbReference type="AlphaFoldDB" id="A0A4R1AT48"/>
<proteinExistence type="predicted"/>